<dbReference type="PANTHER" id="PTHR43214:SF43">
    <property type="entry name" value="TWO-COMPONENT RESPONSE REGULATOR"/>
    <property type="match status" value="1"/>
</dbReference>
<dbReference type="CDD" id="cd17535">
    <property type="entry name" value="REC_NarL-like"/>
    <property type="match status" value="1"/>
</dbReference>
<comment type="caution">
    <text evidence="5">The sequence shown here is derived from an EMBL/GenBank/DDBJ whole genome shotgun (WGS) entry which is preliminary data.</text>
</comment>
<keyword evidence="6" id="KW-1185">Reference proteome</keyword>
<dbReference type="EMBL" id="JAAIII010000004">
    <property type="protein sequence ID" value="NMM94228.1"/>
    <property type="molecule type" value="Genomic_DNA"/>
</dbReference>
<dbReference type="InterPro" id="IPR039420">
    <property type="entry name" value="WalR-like"/>
</dbReference>
<gene>
    <name evidence="5" type="ORF">G1C95_1415</name>
</gene>
<dbReference type="InterPro" id="IPR036388">
    <property type="entry name" value="WH-like_DNA-bd_sf"/>
</dbReference>
<keyword evidence="1 3" id="KW-0597">Phosphoprotein</keyword>
<feature type="modified residue" description="4-aspartylphosphate" evidence="3">
    <location>
        <position position="57"/>
    </location>
</feature>
<evidence type="ECO:0000256" key="1">
    <source>
        <dbReference type="ARBA" id="ARBA00022553"/>
    </source>
</evidence>
<reference evidence="5 6" key="1">
    <citation type="submission" date="2020-02" db="EMBL/GenBank/DDBJ databases">
        <title>Characterization of phylogenetic diversity of novel bifidobacterial species isolated in Czech ZOOs.</title>
        <authorList>
            <person name="Lugli G.A."/>
            <person name="Vera N.B."/>
            <person name="Ventura M."/>
        </authorList>
    </citation>
    <scope>NUCLEOTIDE SEQUENCE [LARGE SCALE GENOMIC DNA]</scope>
    <source>
        <strain evidence="5 6">DSM 109957</strain>
    </source>
</reference>
<evidence type="ECO:0000313" key="5">
    <source>
        <dbReference type="EMBL" id="NMM94228.1"/>
    </source>
</evidence>
<dbReference type="InterPro" id="IPR001789">
    <property type="entry name" value="Sig_transdc_resp-reg_receiver"/>
</dbReference>
<sequence length="224" mass="23619">MTRKIGLVDNDPFTLAALRSVLADMSSCTVAWAVRSALEALELCAGEATRPDVLVTDVSMPDMNGITLCRLIRSATPQVPILAITSYNLDVYAMQVAAAGAQGIVNKDDPMTITAAVAAVGSGAVWPYKSNGNGRSMAVRFRTAEQAYGSVEASPAAQAIATLSAKELAVVRLTCETLGTFAELASQLGCSESTVKTLAQRAYRKLGVSNKRELMALWNEGIMA</sequence>
<dbReference type="PROSITE" id="PS50110">
    <property type="entry name" value="RESPONSE_REGULATORY"/>
    <property type="match status" value="1"/>
</dbReference>
<dbReference type="PANTHER" id="PTHR43214">
    <property type="entry name" value="TWO-COMPONENT RESPONSE REGULATOR"/>
    <property type="match status" value="1"/>
</dbReference>
<dbReference type="Proteomes" id="UP000532194">
    <property type="component" value="Unassembled WGS sequence"/>
</dbReference>
<dbReference type="SUPFAM" id="SSF52172">
    <property type="entry name" value="CheY-like"/>
    <property type="match status" value="1"/>
</dbReference>
<dbReference type="Pfam" id="PF00072">
    <property type="entry name" value="Response_reg"/>
    <property type="match status" value="1"/>
</dbReference>
<dbReference type="Pfam" id="PF00196">
    <property type="entry name" value="GerE"/>
    <property type="match status" value="1"/>
</dbReference>
<dbReference type="GO" id="GO:0003677">
    <property type="term" value="F:DNA binding"/>
    <property type="evidence" value="ECO:0007669"/>
    <property type="project" value="UniProtKB-KW"/>
</dbReference>
<feature type="domain" description="Response regulatory" evidence="4">
    <location>
        <begin position="4"/>
        <end position="122"/>
    </location>
</feature>
<keyword evidence="2 5" id="KW-0238">DNA-binding</keyword>
<dbReference type="SUPFAM" id="SSF46894">
    <property type="entry name" value="C-terminal effector domain of the bipartite response regulators"/>
    <property type="match status" value="1"/>
</dbReference>
<dbReference type="SMART" id="SM00448">
    <property type="entry name" value="REC"/>
    <property type="match status" value="1"/>
</dbReference>
<evidence type="ECO:0000259" key="4">
    <source>
        <dbReference type="PROSITE" id="PS50110"/>
    </source>
</evidence>
<dbReference type="SMART" id="SM00421">
    <property type="entry name" value="HTH_LUXR"/>
    <property type="match status" value="1"/>
</dbReference>
<organism evidence="5 6">
    <name type="scientific">Bifidobacterium oedipodis</name>
    <dbReference type="NCBI Taxonomy" id="2675322"/>
    <lineage>
        <taxon>Bacteria</taxon>
        <taxon>Bacillati</taxon>
        <taxon>Actinomycetota</taxon>
        <taxon>Actinomycetes</taxon>
        <taxon>Bifidobacteriales</taxon>
        <taxon>Bifidobacteriaceae</taxon>
        <taxon>Bifidobacterium</taxon>
    </lineage>
</organism>
<dbReference type="RefSeq" id="WP_169172272.1">
    <property type="nucleotide sequence ID" value="NZ_JAAIII010000004.1"/>
</dbReference>
<name>A0A7Y0EQN9_9BIFI</name>
<accession>A0A7Y0EQN9</accession>
<evidence type="ECO:0000256" key="3">
    <source>
        <dbReference type="PROSITE-ProRule" id="PRU00169"/>
    </source>
</evidence>
<proteinExistence type="predicted"/>
<dbReference type="GO" id="GO:0000160">
    <property type="term" value="P:phosphorelay signal transduction system"/>
    <property type="evidence" value="ECO:0007669"/>
    <property type="project" value="InterPro"/>
</dbReference>
<dbReference type="GO" id="GO:0006355">
    <property type="term" value="P:regulation of DNA-templated transcription"/>
    <property type="evidence" value="ECO:0007669"/>
    <property type="project" value="InterPro"/>
</dbReference>
<evidence type="ECO:0000256" key="2">
    <source>
        <dbReference type="ARBA" id="ARBA00023125"/>
    </source>
</evidence>
<dbReference type="InterPro" id="IPR058245">
    <property type="entry name" value="NreC/VraR/RcsB-like_REC"/>
</dbReference>
<dbReference type="InterPro" id="IPR016032">
    <property type="entry name" value="Sig_transdc_resp-reg_C-effctor"/>
</dbReference>
<dbReference type="AlphaFoldDB" id="A0A7Y0EQN9"/>
<protein>
    <submittedName>
        <fullName evidence="5">DNA-binding response regulator</fullName>
    </submittedName>
</protein>
<dbReference type="InterPro" id="IPR000792">
    <property type="entry name" value="Tscrpt_reg_LuxR_C"/>
</dbReference>
<dbReference type="CDD" id="cd06170">
    <property type="entry name" value="LuxR_C_like"/>
    <property type="match status" value="1"/>
</dbReference>
<dbReference type="InterPro" id="IPR011006">
    <property type="entry name" value="CheY-like_superfamily"/>
</dbReference>
<dbReference type="Gene3D" id="1.10.10.10">
    <property type="entry name" value="Winged helix-like DNA-binding domain superfamily/Winged helix DNA-binding domain"/>
    <property type="match status" value="1"/>
</dbReference>
<dbReference type="Gene3D" id="3.40.50.2300">
    <property type="match status" value="1"/>
</dbReference>
<evidence type="ECO:0000313" key="6">
    <source>
        <dbReference type="Proteomes" id="UP000532194"/>
    </source>
</evidence>